<name>A0ABQ9HER9_9NEOP</name>
<keyword evidence="2" id="KW-1185">Reference proteome</keyword>
<evidence type="ECO:0000313" key="2">
    <source>
        <dbReference type="Proteomes" id="UP001159363"/>
    </source>
</evidence>
<organism evidence="1 2">
    <name type="scientific">Dryococelus australis</name>
    <dbReference type="NCBI Taxonomy" id="614101"/>
    <lineage>
        <taxon>Eukaryota</taxon>
        <taxon>Metazoa</taxon>
        <taxon>Ecdysozoa</taxon>
        <taxon>Arthropoda</taxon>
        <taxon>Hexapoda</taxon>
        <taxon>Insecta</taxon>
        <taxon>Pterygota</taxon>
        <taxon>Neoptera</taxon>
        <taxon>Polyneoptera</taxon>
        <taxon>Phasmatodea</taxon>
        <taxon>Verophasmatodea</taxon>
        <taxon>Anareolatae</taxon>
        <taxon>Phasmatidae</taxon>
        <taxon>Eurycanthinae</taxon>
        <taxon>Dryococelus</taxon>
    </lineage>
</organism>
<gene>
    <name evidence="1" type="ORF">PR048_014626</name>
</gene>
<reference evidence="1 2" key="1">
    <citation type="submission" date="2023-02" db="EMBL/GenBank/DDBJ databases">
        <title>LHISI_Scaffold_Assembly.</title>
        <authorList>
            <person name="Stuart O.P."/>
            <person name="Cleave R."/>
            <person name="Magrath M.J.L."/>
            <person name="Mikheyev A.S."/>
        </authorList>
    </citation>
    <scope>NUCLEOTIDE SEQUENCE [LARGE SCALE GENOMIC DNA]</scope>
    <source>
        <strain evidence="1">Daus_M_001</strain>
        <tissue evidence="1">Leg muscle</tissue>
    </source>
</reference>
<evidence type="ECO:0000313" key="1">
    <source>
        <dbReference type="EMBL" id="KAJ8882812.1"/>
    </source>
</evidence>
<dbReference type="Proteomes" id="UP001159363">
    <property type="component" value="Chromosome 4"/>
</dbReference>
<proteinExistence type="predicted"/>
<comment type="caution">
    <text evidence="1">The sequence shown here is derived from an EMBL/GenBank/DDBJ whole genome shotgun (WGS) entry which is preliminary data.</text>
</comment>
<accession>A0ABQ9HER9</accession>
<sequence>MGNQNGLEELSFHKQEGRGRIIRDAGDKAKIIRMLELCMHPLNPLEHPEGLVNIVSVQVASKHVNDDDTGNRTRGLQNVNLVFYDCATSFGISIAWTCYQEGGSFLASSPIRFKQAVRGRGAVVARLLTSHQGEPGSITSWVTHVFVREETGRTLPLAGGFSPGIPTSPSPSLHSAAAHRHLAPPLQRFSILTSFRSRRMSYDENSTNPSWRELIPLKSRPKLSSTLPDFFPVLQNSPAQSKDAHRTIESLLFRSSPVEPIDTPPFYKWAMKTSCIECNGIKMCLEADENAAEINVMFGNASTGVSTTGGSIDEWACLHSECVRGRRPGSE</sequence>
<protein>
    <submittedName>
        <fullName evidence="1">Uncharacterized protein</fullName>
    </submittedName>
</protein>
<dbReference type="EMBL" id="JARBHB010000005">
    <property type="protein sequence ID" value="KAJ8882812.1"/>
    <property type="molecule type" value="Genomic_DNA"/>
</dbReference>